<organism evidence="1 2">
    <name type="scientific">Buttiauxella agrestis</name>
    <dbReference type="NCBI Taxonomy" id="82977"/>
    <lineage>
        <taxon>Bacteria</taxon>
        <taxon>Pseudomonadati</taxon>
        <taxon>Pseudomonadota</taxon>
        <taxon>Gammaproteobacteria</taxon>
        <taxon>Enterobacterales</taxon>
        <taxon>Enterobacteriaceae</taxon>
        <taxon>Buttiauxella</taxon>
    </lineage>
</organism>
<gene>
    <name evidence="1" type="ORF">NCTC12119_04903</name>
</gene>
<dbReference type="EMBL" id="UIGI01000002">
    <property type="protein sequence ID" value="SUY92873.1"/>
    <property type="molecule type" value="Genomic_DNA"/>
</dbReference>
<sequence length="78" mass="8733">MIKKADPIANFNPEIIYLVSGRVSGEDDDIAMLVEADSQGEAEDKFTQELQRIWDDSSATVLVISSQHFSTAFTQRVR</sequence>
<dbReference type="Proteomes" id="UP000255528">
    <property type="component" value="Unassembled WGS sequence"/>
</dbReference>
<evidence type="ECO:0000313" key="2">
    <source>
        <dbReference type="Proteomes" id="UP000255528"/>
    </source>
</evidence>
<reference evidence="1 2" key="1">
    <citation type="submission" date="2018-06" db="EMBL/GenBank/DDBJ databases">
        <authorList>
            <consortium name="Pathogen Informatics"/>
            <person name="Doyle S."/>
        </authorList>
    </citation>
    <scope>NUCLEOTIDE SEQUENCE [LARGE SCALE GENOMIC DNA]</scope>
    <source>
        <strain evidence="1 2">NCTC12119</strain>
    </source>
</reference>
<dbReference type="RefSeq" id="WP_115632103.1">
    <property type="nucleotide sequence ID" value="NZ_UIGI01000002.1"/>
</dbReference>
<dbReference type="AlphaFoldDB" id="A0A381KNE2"/>
<protein>
    <submittedName>
        <fullName evidence="1">Uncharacterized protein</fullName>
    </submittedName>
</protein>
<evidence type="ECO:0000313" key="1">
    <source>
        <dbReference type="EMBL" id="SUY92873.1"/>
    </source>
</evidence>
<name>A0A381KNE2_9ENTR</name>
<accession>A0A381KNE2</accession>
<proteinExistence type="predicted"/>